<dbReference type="AlphaFoldDB" id="A0AAN0MCK5"/>
<dbReference type="Proteomes" id="UP001470809">
    <property type="component" value="Chromosome"/>
</dbReference>
<name>A0AAN0MCK5_9RHOB</name>
<reference evidence="1 2" key="2">
    <citation type="submission" date="2024-08" db="EMBL/GenBank/DDBJ databases">
        <title>Phylogenomic analyses of a clade within the roseobacter group suggest taxonomic reassignments of species of the genera Aestuariivita, Citreicella, Loktanella, Nautella, Pelagibaca, Ruegeria, Thalassobius, Thiobacimonas and Tropicibacter, and the proposal o.</title>
        <authorList>
            <person name="Jeon C.O."/>
        </authorList>
    </citation>
    <scope>NUCLEOTIDE SEQUENCE [LARGE SCALE GENOMIC DNA]</scope>
    <source>
        <strain evidence="1 2">SS1-5</strain>
    </source>
</reference>
<keyword evidence="2" id="KW-1185">Reference proteome</keyword>
<gene>
    <name evidence="1" type="ORF">AABB31_08245</name>
</gene>
<evidence type="ECO:0000313" key="2">
    <source>
        <dbReference type="Proteomes" id="UP001470809"/>
    </source>
</evidence>
<sequence>MPIVAMPEQTLSRLRDRLDDLSKRVALQVFAADTKVPALIFTSSETAAFGGDNGAAMVVAVPELDALENAIPASEDGRLNYIILDHPRAIARLDPFT</sequence>
<dbReference type="RefSeq" id="WP_342078136.1">
    <property type="nucleotide sequence ID" value="NZ_CP151767.2"/>
</dbReference>
<organism evidence="1 2">
    <name type="scientific">Yoonia rhodophyticola</name>
    <dbReference type="NCBI Taxonomy" id="3137370"/>
    <lineage>
        <taxon>Bacteria</taxon>
        <taxon>Pseudomonadati</taxon>
        <taxon>Pseudomonadota</taxon>
        <taxon>Alphaproteobacteria</taxon>
        <taxon>Rhodobacterales</taxon>
        <taxon>Paracoccaceae</taxon>
        <taxon>Yoonia</taxon>
    </lineage>
</organism>
<reference evidence="2" key="1">
    <citation type="submission" date="2024-04" db="EMBL/GenBank/DDBJ databases">
        <title>Phylogenomic analyses of a clade within the roseobacter group suggest taxonomic reassignments of species of the genera Aestuariivita, Citreicella, Loktanella, Nautella, Pelagibaca, Ruegeria, Thalassobius, Thiobacimonas and Tropicibacter, and the proposal o.</title>
        <authorList>
            <person name="Jeon C.O."/>
        </authorList>
    </citation>
    <scope>NUCLEOTIDE SEQUENCE [LARGE SCALE GENOMIC DNA]</scope>
    <source>
        <strain evidence="2">SS1-5</strain>
    </source>
</reference>
<proteinExistence type="predicted"/>
<dbReference type="KEGG" id="yrh:AABB31_08245"/>
<protein>
    <submittedName>
        <fullName evidence="1">Uncharacterized protein</fullName>
    </submittedName>
</protein>
<dbReference type="EMBL" id="CP151767">
    <property type="protein sequence ID" value="WZU68844.1"/>
    <property type="molecule type" value="Genomic_DNA"/>
</dbReference>
<accession>A0AAN0MCK5</accession>
<evidence type="ECO:0000313" key="1">
    <source>
        <dbReference type="EMBL" id="WZU68844.1"/>
    </source>
</evidence>